<keyword evidence="2" id="KW-1185">Reference proteome</keyword>
<comment type="caution">
    <text evidence="1">The sequence shown here is derived from an EMBL/GenBank/DDBJ whole genome shotgun (WGS) entry which is preliminary data.</text>
</comment>
<reference evidence="2" key="1">
    <citation type="journal article" date="2022" name="Mol. Ecol. Resour.">
        <title>The genomes of chicory, endive, great burdock and yacon provide insights into Asteraceae palaeo-polyploidization history and plant inulin production.</title>
        <authorList>
            <person name="Fan W."/>
            <person name="Wang S."/>
            <person name="Wang H."/>
            <person name="Wang A."/>
            <person name="Jiang F."/>
            <person name="Liu H."/>
            <person name="Zhao H."/>
            <person name="Xu D."/>
            <person name="Zhang Y."/>
        </authorList>
    </citation>
    <scope>NUCLEOTIDE SEQUENCE [LARGE SCALE GENOMIC DNA]</scope>
    <source>
        <strain evidence="2">cv. Yunnan</strain>
    </source>
</reference>
<dbReference type="Proteomes" id="UP001056120">
    <property type="component" value="Linkage Group LG06"/>
</dbReference>
<gene>
    <name evidence="1" type="ORF">L1987_18797</name>
</gene>
<organism evidence="1 2">
    <name type="scientific">Smallanthus sonchifolius</name>
    <dbReference type="NCBI Taxonomy" id="185202"/>
    <lineage>
        <taxon>Eukaryota</taxon>
        <taxon>Viridiplantae</taxon>
        <taxon>Streptophyta</taxon>
        <taxon>Embryophyta</taxon>
        <taxon>Tracheophyta</taxon>
        <taxon>Spermatophyta</taxon>
        <taxon>Magnoliopsida</taxon>
        <taxon>eudicotyledons</taxon>
        <taxon>Gunneridae</taxon>
        <taxon>Pentapetalae</taxon>
        <taxon>asterids</taxon>
        <taxon>campanulids</taxon>
        <taxon>Asterales</taxon>
        <taxon>Asteraceae</taxon>
        <taxon>Asteroideae</taxon>
        <taxon>Heliantheae alliance</taxon>
        <taxon>Millerieae</taxon>
        <taxon>Smallanthus</taxon>
    </lineage>
</organism>
<sequence length="149" mass="16685">MSDEILANNSALRVPVYPYPNHTRTLPRVLPAEIKREQDKSSCSSPYTPIYTKKMECNLCHNHHHVGVGNGVERGIIQNDGDGLLMDLILAYLNKSSSLRFDAGVEYKQGYNDGDVIFMLLASLVIIMMIMTLACCASKAIMMMMMRLI</sequence>
<protein>
    <submittedName>
        <fullName evidence="1">Uncharacterized protein</fullName>
    </submittedName>
</protein>
<evidence type="ECO:0000313" key="2">
    <source>
        <dbReference type="Proteomes" id="UP001056120"/>
    </source>
</evidence>
<accession>A0ACB9J3C3</accession>
<proteinExistence type="predicted"/>
<dbReference type="EMBL" id="CM042023">
    <property type="protein sequence ID" value="KAI3814055.1"/>
    <property type="molecule type" value="Genomic_DNA"/>
</dbReference>
<reference evidence="1 2" key="2">
    <citation type="journal article" date="2022" name="Mol. Ecol. Resour.">
        <title>The genomes of chicory, endive, great burdock and yacon provide insights into Asteraceae paleo-polyploidization history and plant inulin production.</title>
        <authorList>
            <person name="Fan W."/>
            <person name="Wang S."/>
            <person name="Wang H."/>
            <person name="Wang A."/>
            <person name="Jiang F."/>
            <person name="Liu H."/>
            <person name="Zhao H."/>
            <person name="Xu D."/>
            <person name="Zhang Y."/>
        </authorList>
    </citation>
    <scope>NUCLEOTIDE SEQUENCE [LARGE SCALE GENOMIC DNA]</scope>
    <source>
        <strain evidence="2">cv. Yunnan</strain>
        <tissue evidence="1">Leaves</tissue>
    </source>
</reference>
<evidence type="ECO:0000313" key="1">
    <source>
        <dbReference type="EMBL" id="KAI3814055.1"/>
    </source>
</evidence>
<name>A0ACB9J3C3_9ASTR</name>